<dbReference type="InterPro" id="IPR032675">
    <property type="entry name" value="LRR_dom_sf"/>
</dbReference>
<dbReference type="PANTHER" id="PTHR31900">
    <property type="entry name" value="F-BOX/RNI SUPERFAMILY PROTEIN-RELATED"/>
    <property type="match status" value="1"/>
</dbReference>
<dbReference type="Gene3D" id="1.20.1280.50">
    <property type="match status" value="1"/>
</dbReference>
<dbReference type="SUPFAM" id="SSF81383">
    <property type="entry name" value="F-box domain"/>
    <property type="match status" value="1"/>
</dbReference>
<dbReference type="InterPro" id="IPR001810">
    <property type="entry name" value="F-box_dom"/>
</dbReference>
<dbReference type="EMBL" id="JBEDUW010000006">
    <property type="protein sequence ID" value="KAK9921301.1"/>
    <property type="molecule type" value="Genomic_DNA"/>
</dbReference>
<keyword evidence="3" id="KW-1185">Reference proteome</keyword>
<dbReference type="AlphaFoldDB" id="A0AAW1W9E0"/>
<name>A0AAW1W9E0_RUBAR</name>
<dbReference type="SUPFAM" id="SSF52047">
    <property type="entry name" value="RNI-like"/>
    <property type="match status" value="1"/>
</dbReference>
<dbReference type="InterPro" id="IPR036047">
    <property type="entry name" value="F-box-like_dom_sf"/>
</dbReference>
<dbReference type="PANTHER" id="PTHR31900:SF32">
    <property type="entry name" value="F-BOX_RNI_FBD-LIKE DOMAIN PROTEIN"/>
    <property type="match status" value="1"/>
</dbReference>
<evidence type="ECO:0000313" key="3">
    <source>
        <dbReference type="Proteomes" id="UP001457282"/>
    </source>
</evidence>
<comment type="caution">
    <text evidence="2">The sequence shown here is derived from an EMBL/GenBank/DDBJ whole genome shotgun (WGS) entry which is preliminary data.</text>
</comment>
<organism evidence="2 3">
    <name type="scientific">Rubus argutus</name>
    <name type="common">Southern blackberry</name>
    <dbReference type="NCBI Taxonomy" id="59490"/>
    <lineage>
        <taxon>Eukaryota</taxon>
        <taxon>Viridiplantae</taxon>
        <taxon>Streptophyta</taxon>
        <taxon>Embryophyta</taxon>
        <taxon>Tracheophyta</taxon>
        <taxon>Spermatophyta</taxon>
        <taxon>Magnoliopsida</taxon>
        <taxon>eudicotyledons</taxon>
        <taxon>Gunneridae</taxon>
        <taxon>Pentapetalae</taxon>
        <taxon>rosids</taxon>
        <taxon>fabids</taxon>
        <taxon>Rosales</taxon>
        <taxon>Rosaceae</taxon>
        <taxon>Rosoideae</taxon>
        <taxon>Rosoideae incertae sedis</taxon>
        <taxon>Rubus</taxon>
    </lineage>
</organism>
<dbReference type="Pfam" id="PF00646">
    <property type="entry name" value="F-box"/>
    <property type="match status" value="1"/>
</dbReference>
<protein>
    <recommendedName>
        <fullName evidence="1">F-box domain-containing protein</fullName>
    </recommendedName>
</protein>
<proteinExistence type="predicted"/>
<gene>
    <name evidence="2" type="ORF">M0R45_029818</name>
</gene>
<reference evidence="2 3" key="1">
    <citation type="journal article" date="2023" name="G3 (Bethesda)">
        <title>A chromosome-length genome assembly and annotation of blackberry (Rubus argutus, cv. 'Hillquist').</title>
        <authorList>
            <person name="Bruna T."/>
            <person name="Aryal R."/>
            <person name="Dudchenko O."/>
            <person name="Sargent D.J."/>
            <person name="Mead D."/>
            <person name="Buti M."/>
            <person name="Cavallini A."/>
            <person name="Hytonen T."/>
            <person name="Andres J."/>
            <person name="Pham M."/>
            <person name="Weisz D."/>
            <person name="Mascagni F."/>
            <person name="Usai G."/>
            <person name="Natali L."/>
            <person name="Bassil N."/>
            <person name="Fernandez G.E."/>
            <person name="Lomsadze A."/>
            <person name="Armour M."/>
            <person name="Olukolu B."/>
            <person name="Poorten T."/>
            <person name="Britton C."/>
            <person name="Davik J."/>
            <person name="Ashrafi H."/>
            <person name="Aiden E.L."/>
            <person name="Borodovsky M."/>
            <person name="Worthington M."/>
        </authorList>
    </citation>
    <scope>NUCLEOTIDE SEQUENCE [LARGE SCALE GENOMIC DNA]</scope>
    <source>
        <strain evidence="2">PI 553951</strain>
    </source>
</reference>
<dbReference type="Proteomes" id="UP001457282">
    <property type="component" value="Unassembled WGS sequence"/>
</dbReference>
<evidence type="ECO:0000259" key="1">
    <source>
        <dbReference type="Pfam" id="PF00646"/>
    </source>
</evidence>
<feature type="domain" description="F-box" evidence="1">
    <location>
        <begin position="11"/>
        <end position="41"/>
    </location>
</feature>
<sequence>MAKAQVAVDRFSALPPDVAHHILSFLPIAYVTRVSCVSKRCQWLHLSNPTLNFNSFPYESILTFHKRLELFDSLHRFLTHRGNIKIVMLKSLLFFFGTVMPKFGQILQDSHIEFPSCVFLCESLKYSTLDMNSAILTAPSFSTPPTSKLVSLSLRNVIVEDDEGFCKWVSCCRFIKKLGLERIYGLEKIAIKSSSLESLSIQCPPFFDINRLEISGDINRYSLNISASNLKYLKWDGNMLNHHLGEMNCLEEAEISLTFHGVNHLDIVCEQFLHRIRSVKVLTLDQETAKTLFREGLTPAPLDNVWYLHIPIRSSIDDNLVQAMVSLFRAVPNLTTLNVSLSLELPFHVGGNNVFGFNRGYWAFQGLDFISRLKKVTIELTYGWNGFELARFMYEHARNLKNMFVITLPNQASMMRGELWRTNRISNARVVFRGKRPRGAPSGSCLSYV</sequence>
<accession>A0AAW1W9E0</accession>
<evidence type="ECO:0000313" key="2">
    <source>
        <dbReference type="EMBL" id="KAK9921301.1"/>
    </source>
</evidence>
<dbReference type="InterPro" id="IPR050232">
    <property type="entry name" value="FBL13/AtMIF1-like"/>
</dbReference>
<dbReference type="Gene3D" id="3.80.10.10">
    <property type="entry name" value="Ribonuclease Inhibitor"/>
    <property type="match status" value="1"/>
</dbReference>